<proteinExistence type="predicted"/>
<dbReference type="Gene3D" id="2.60.40.10">
    <property type="entry name" value="Immunoglobulins"/>
    <property type="match status" value="1"/>
</dbReference>
<feature type="domain" description="Alpha-macroglobulin receptor-binding" evidence="1">
    <location>
        <begin position="576"/>
        <end position="636"/>
    </location>
</feature>
<dbReference type="Gene3D" id="2.60.120.1540">
    <property type="match status" value="1"/>
</dbReference>
<protein>
    <recommendedName>
        <fullName evidence="1">Alpha-macroglobulin receptor-binding domain-containing protein</fullName>
    </recommendedName>
</protein>
<dbReference type="Pfam" id="PF07678">
    <property type="entry name" value="TED_complement"/>
    <property type="match status" value="1"/>
</dbReference>
<dbReference type="SMART" id="SM01361">
    <property type="entry name" value="A2M_recep"/>
    <property type="match status" value="1"/>
</dbReference>
<reference evidence="3" key="1">
    <citation type="submission" date="2017-11" db="EMBL/GenBank/DDBJ databases">
        <authorList>
            <person name="Lima N.C."/>
            <person name="Parody-Merino A.M."/>
            <person name="Battley P.F."/>
            <person name="Fidler A.E."/>
            <person name="Prosdocimi F."/>
        </authorList>
    </citation>
    <scope>NUCLEOTIDE SEQUENCE [LARGE SCALE GENOMIC DNA]</scope>
</reference>
<dbReference type="SUPFAM" id="SSF48239">
    <property type="entry name" value="Terpenoid cyclases/Protein prenyltransferases"/>
    <property type="match status" value="1"/>
</dbReference>
<evidence type="ECO:0000313" key="2">
    <source>
        <dbReference type="EMBL" id="PKU34787.1"/>
    </source>
</evidence>
<evidence type="ECO:0000259" key="1">
    <source>
        <dbReference type="SMART" id="SM01361"/>
    </source>
</evidence>
<gene>
    <name evidence="2" type="ORF">llap_14909</name>
</gene>
<dbReference type="EMBL" id="KZ508803">
    <property type="protein sequence ID" value="PKU34787.1"/>
    <property type="molecule type" value="Genomic_DNA"/>
</dbReference>
<dbReference type="OrthoDB" id="9998011at2759"/>
<dbReference type="Gene3D" id="1.50.10.20">
    <property type="match status" value="1"/>
</dbReference>
<evidence type="ECO:0000313" key="3">
    <source>
        <dbReference type="Proteomes" id="UP000233556"/>
    </source>
</evidence>
<dbReference type="PANTHER" id="PTHR11412">
    <property type="entry name" value="MACROGLOBULIN / COMPLEMENT"/>
    <property type="match status" value="1"/>
</dbReference>
<dbReference type="AlphaFoldDB" id="A0A2I0TLU6"/>
<dbReference type="InterPro" id="IPR008930">
    <property type="entry name" value="Terpenoid_cyclase/PrenylTrfase"/>
</dbReference>
<accession>A0A2I0TLU6</accession>
<dbReference type="PANTHER" id="PTHR11412:SF173">
    <property type="entry name" value="OVOSTATIN"/>
    <property type="match status" value="1"/>
</dbReference>
<dbReference type="Proteomes" id="UP000233556">
    <property type="component" value="Unassembled WGS sequence"/>
</dbReference>
<dbReference type="InterPro" id="IPR050473">
    <property type="entry name" value="A2M/Complement_sys"/>
</dbReference>
<sequence length="638" mass="72829">MSMYTYGQPVQGNAQINVCQQHFYSPRCEQKQKETCKAVTGLLGKDGCLDTVISIKTLQLYRSYARMYTSLNIESIVTENGTGIQMKGYDYVAVNEEKDRVMFKNMDGYYKRGIPYYGEIAVTSMDGKPVANRTVLLELNEKYLANYTTDKSGTAAFSIDTSNFFDPNFKLRARPAPDDCADFFIWRNDNEPQALFFVRRFYSRTNSFVKIEPVKEKLSCGQQQTINVYYVLNTQGYRNASHTNFYYVVYYQLRVSDLYGYYYNGLNLEEYKSERCIPVETTFFDGLYYEPVNVSRDGDVYRVFKDMGLKVFTNSVLRKPVLCNEDRSDMEDYPGYFEHDVAHSSGYSPGYQKQLSYKHRDGCYSSFGRRDREGSLWLTVFVYKSFAQARRYIYIDDNVQTQTLTWLASKQKSDGCFENVGSHFNNALKGGEEAEYSLTAYVVAALLEAGHSTEDTVVALQALAQYGYLTFSKKILNTVKVNFMESTSKTFQVNEKNRFLLQQASLPTIPGNYNVEVNGTGCVYLQTTLRYNVHLPKKVAGFSLSVQPANVSCTSNFPPKFDLVLSASYTGNRKVSNMAIIDVKMLSGFVPVRSSLKKVSQKEINFSFGVEQSLPVSDIKPVPVHMYDYYETAKRNHA</sequence>
<reference evidence="3" key="2">
    <citation type="submission" date="2017-12" db="EMBL/GenBank/DDBJ databases">
        <title>Genome sequence of the Bar-tailed Godwit (Limosa lapponica baueri).</title>
        <authorList>
            <person name="Lima N.C.B."/>
            <person name="Parody-Merino A.M."/>
            <person name="Battley P.F."/>
            <person name="Fidler A.E."/>
            <person name="Prosdocimi F."/>
        </authorList>
    </citation>
    <scope>NUCLEOTIDE SEQUENCE [LARGE SCALE GENOMIC DNA]</scope>
</reference>
<dbReference type="GO" id="GO:0005615">
    <property type="term" value="C:extracellular space"/>
    <property type="evidence" value="ECO:0007669"/>
    <property type="project" value="InterPro"/>
</dbReference>
<dbReference type="Gene3D" id="2.60.40.690">
    <property type="entry name" value="Alpha-macroglobulin, receptor-binding domain"/>
    <property type="match status" value="2"/>
</dbReference>
<dbReference type="InterPro" id="IPR041555">
    <property type="entry name" value="MG3"/>
</dbReference>
<dbReference type="Pfam" id="PF17789">
    <property type="entry name" value="MG4"/>
    <property type="match status" value="1"/>
</dbReference>
<dbReference type="InterPro" id="IPR040839">
    <property type="entry name" value="MG4"/>
</dbReference>
<dbReference type="InterPro" id="IPR036595">
    <property type="entry name" value="A-macroglobulin_rcpt-bd_sf"/>
</dbReference>
<organism evidence="2 3">
    <name type="scientific">Limosa lapponica baueri</name>
    <dbReference type="NCBI Taxonomy" id="1758121"/>
    <lineage>
        <taxon>Eukaryota</taxon>
        <taxon>Metazoa</taxon>
        <taxon>Chordata</taxon>
        <taxon>Craniata</taxon>
        <taxon>Vertebrata</taxon>
        <taxon>Euteleostomi</taxon>
        <taxon>Archelosauria</taxon>
        <taxon>Archosauria</taxon>
        <taxon>Dinosauria</taxon>
        <taxon>Saurischia</taxon>
        <taxon>Theropoda</taxon>
        <taxon>Coelurosauria</taxon>
        <taxon>Aves</taxon>
        <taxon>Neognathae</taxon>
        <taxon>Neoaves</taxon>
        <taxon>Charadriiformes</taxon>
        <taxon>Scolopacidae</taxon>
        <taxon>Limosa</taxon>
    </lineage>
</organism>
<dbReference type="InterPro" id="IPR009048">
    <property type="entry name" value="A-macroglobulin_rcpt-bd"/>
</dbReference>
<dbReference type="SUPFAM" id="SSF49410">
    <property type="entry name" value="Alpha-macroglobulin receptor domain"/>
    <property type="match status" value="1"/>
</dbReference>
<dbReference type="InterPro" id="IPR013783">
    <property type="entry name" value="Ig-like_fold"/>
</dbReference>
<dbReference type="Pfam" id="PF07677">
    <property type="entry name" value="A2M_recep"/>
    <property type="match status" value="1"/>
</dbReference>
<dbReference type="InterPro" id="IPR011626">
    <property type="entry name" value="Alpha-macroglobulin_TED"/>
</dbReference>
<name>A0A2I0TLU6_LIMLA</name>
<keyword evidence="3" id="KW-1185">Reference proteome</keyword>
<dbReference type="Pfam" id="PF17791">
    <property type="entry name" value="MG3"/>
    <property type="match status" value="1"/>
</dbReference>